<dbReference type="Proteomes" id="UP001263246">
    <property type="component" value="Unassembled WGS sequence"/>
</dbReference>
<dbReference type="RefSeq" id="WP_249237673.1">
    <property type="nucleotide sequence ID" value="NZ_CP094473.1"/>
</dbReference>
<comment type="caution">
    <text evidence="3">The sequence shown here is derived from an EMBL/GenBank/DDBJ whole genome shotgun (WGS) entry which is preliminary data.</text>
</comment>
<evidence type="ECO:0000256" key="2">
    <source>
        <dbReference type="SAM" id="SignalP"/>
    </source>
</evidence>
<proteinExistence type="predicted"/>
<feature type="region of interest" description="Disordered" evidence="1">
    <location>
        <begin position="28"/>
        <end position="81"/>
    </location>
</feature>
<gene>
    <name evidence="3" type="ORF">RX402_09205</name>
</gene>
<feature type="signal peptide" evidence="2">
    <location>
        <begin position="1"/>
        <end position="27"/>
    </location>
</feature>
<feature type="compositionally biased region" description="Gly residues" evidence="1">
    <location>
        <begin position="33"/>
        <end position="45"/>
    </location>
</feature>
<evidence type="ECO:0000256" key="1">
    <source>
        <dbReference type="SAM" id="MobiDB-lite"/>
    </source>
</evidence>
<feature type="chain" id="PRO_5045371875" description="Tat pathway signal sequence domain protein" evidence="2">
    <location>
        <begin position="28"/>
        <end position="299"/>
    </location>
</feature>
<name>A0ABU3U028_9FIRM</name>
<organism evidence="3 4">
    <name type="scientific">Faecalibacterium wellingii</name>
    <dbReference type="NCBI Taxonomy" id="2929491"/>
    <lineage>
        <taxon>Bacteria</taxon>
        <taxon>Bacillati</taxon>
        <taxon>Bacillota</taxon>
        <taxon>Clostridia</taxon>
        <taxon>Eubacteriales</taxon>
        <taxon>Oscillospiraceae</taxon>
        <taxon>Faecalibacterium</taxon>
    </lineage>
</organism>
<reference evidence="3 4" key="1">
    <citation type="submission" date="2023-10" db="EMBL/GenBank/DDBJ databases">
        <title>Host Genetic Regulation of Human Gut Microbial Structural Variation.</title>
        <authorList>
            <person name="Harmsen H.J.M."/>
        </authorList>
    </citation>
    <scope>NUCLEOTIDE SEQUENCE [LARGE SCALE GENOMIC DNA]</scope>
    <source>
        <strain evidence="3 4">HTF-F</strain>
    </source>
</reference>
<dbReference type="EMBL" id="JAWHPR010000004">
    <property type="protein sequence ID" value="MDU8688918.1"/>
    <property type="molecule type" value="Genomic_DNA"/>
</dbReference>
<protein>
    <recommendedName>
        <fullName evidence="5">Tat pathway signal sequence domain protein</fullName>
    </recommendedName>
</protein>
<evidence type="ECO:0000313" key="4">
    <source>
        <dbReference type="Proteomes" id="UP001263246"/>
    </source>
</evidence>
<accession>A0ABU3U028</accession>
<keyword evidence="4" id="KW-1185">Reference proteome</keyword>
<feature type="compositionally biased region" description="Gly residues" evidence="1">
    <location>
        <begin position="54"/>
        <end position="66"/>
    </location>
</feature>
<keyword evidence="2" id="KW-0732">Signal</keyword>
<dbReference type="PROSITE" id="PS51257">
    <property type="entry name" value="PROKAR_LIPOPROTEIN"/>
    <property type="match status" value="1"/>
</dbReference>
<sequence length="299" mass="32472">MRKKMPRREFLKVAGTAALVVSAAALTGCGDTPSGGNGGTGGSGGNNTPDNGNTGSGDSGNGGDSGTGSEDPGNTKPGKISYKDTRTAKYYAKHGITATNVYMEGTVTADWSGKLLIAKSGENVRFRKYFQGKVVDSNGSQKDAKTGWNVVVEGDTVYELNDKNQQYERYTDYFDTTEEKMKSAAQNFRNCDGYFIVPADNGDVKGIEITTCTVGAVEYYAEKIYIATETGDGWWNGRVMYHCFEGDDLKYIVQKHDGKQDTVLSFKELHQNTKPSITRIPADYTQVTGTYALSLDLEF</sequence>
<evidence type="ECO:0008006" key="5">
    <source>
        <dbReference type="Google" id="ProtNLM"/>
    </source>
</evidence>
<evidence type="ECO:0000313" key="3">
    <source>
        <dbReference type="EMBL" id="MDU8688918.1"/>
    </source>
</evidence>